<dbReference type="EMBL" id="JBHTEF010000001">
    <property type="protein sequence ID" value="MFC7579849.1"/>
    <property type="molecule type" value="Genomic_DNA"/>
</dbReference>
<name>A0ABW2SJ57_9ACTO</name>
<dbReference type="Proteomes" id="UP001596527">
    <property type="component" value="Unassembled WGS sequence"/>
</dbReference>
<gene>
    <name evidence="1" type="ORF">ACFQWG_01210</name>
</gene>
<organism evidence="1 2">
    <name type="scientific">Schaalia naturae</name>
    <dbReference type="NCBI Taxonomy" id="635203"/>
    <lineage>
        <taxon>Bacteria</taxon>
        <taxon>Bacillati</taxon>
        <taxon>Actinomycetota</taxon>
        <taxon>Actinomycetes</taxon>
        <taxon>Actinomycetales</taxon>
        <taxon>Actinomycetaceae</taxon>
        <taxon>Schaalia</taxon>
    </lineage>
</organism>
<reference evidence="2" key="1">
    <citation type="journal article" date="2019" name="Int. J. Syst. Evol. Microbiol.">
        <title>The Global Catalogue of Microorganisms (GCM) 10K type strain sequencing project: providing services to taxonomists for standard genome sequencing and annotation.</title>
        <authorList>
            <consortium name="The Broad Institute Genomics Platform"/>
            <consortium name="The Broad Institute Genome Sequencing Center for Infectious Disease"/>
            <person name="Wu L."/>
            <person name="Ma J."/>
        </authorList>
    </citation>
    <scope>NUCLEOTIDE SEQUENCE [LARGE SCALE GENOMIC DNA]</scope>
    <source>
        <strain evidence="2">CCUG 56698</strain>
    </source>
</reference>
<accession>A0ABW2SJ57</accession>
<keyword evidence="2" id="KW-1185">Reference proteome</keyword>
<evidence type="ECO:0000313" key="2">
    <source>
        <dbReference type="Proteomes" id="UP001596527"/>
    </source>
</evidence>
<comment type="caution">
    <text evidence="1">The sequence shown here is derived from an EMBL/GenBank/DDBJ whole genome shotgun (WGS) entry which is preliminary data.</text>
</comment>
<evidence type="ECO:0000313" key="1">
    <source>
        <dbReference type="EMBL" id="MFC7579849.1"/>
    </source>
</evidence>
<dbReference type="RefSeq" id="WP_380971382.1">
    <property type="nucleotide sequence ID" value="NZ_JBHTEF010000001.1"/>
</dbReference>
<protein>
    <submittedName>
        <fullName evidence="1">Uncharacterized protein</fullName>
    </submittedName>
</protein>
<sequence length="86" mass="8865">MTLLTVLPLSATVFEPNASITYVDCSEGKIPMRVALAAVCSALIAMAPLATQPIQQASASSAATPVSGGPNWLCIVVHIPKLCDVK</sequence>
<proteinExistence type="predicted"/>